<dbReference type="SUPFAM" id="SSF48019">
    <property type="entry name" value="post-AAA+ oligomerization domain-like"/>
    <property type="match status" value="1"/>
</dbReference>
<dbReference type="Gene3D" id="3.40.50.300">
    <property type="entry name" value="P-loop containing nucleotide triphosphate hydrolases"/>
    <property type="match status" value="1"/>
</dbReference>
<evidence type="ECO:0000256" key="4">
    <source>
        <dbReference type="ARBA" id="ARBA00022705"/>
    </source>
</evidence>
<dbReference type="InterPro" id="IPR027417">
    <property type="entry name" value="P-loop_NTPase"/>
</dbReference>
<dbReference type="Gene3D" id="1.20.272.10">
    <property type="match status" value="1"/>
</dbReference>
<feature type="compositionally biased region" description="Low complexity" evidence="12">
    <location>
        <begin position="365"/>
        <end position="385"/>
    </location>
</feature>
<feature type="domain" description="AAA+ ATPase" evidence="13">
    <location>
        <begin position="37"/>
        <end position="187"/>
    </location>
</feature>
<dbReference type="EC" id="2.7.7.7" evidence="11"/>
<evidence type="ECO:0000256" key="6">
    <source>
        <dbReference type="ARBA" id="ARBA00022741"/>
    </source>
</evidence>
<keyword evidence="5" id="KW-0479">Metal-binding</keyword>
<dbReference type="SMART" id="SM00382">
    <property type="entry name" value="AAA"/>
    <property type="match status" value="1"/>
</dbReference>
<evidence type="ECO:0000256" key="11">
    <source>
        <dbReference type="RuleBase" id="RU364063"/>
    </source>
</evidence>
<proteinExistence type="inferred from homology"/>
<comment type="function">
    <text evidence="11">DNA polymerase III is a complex, multichain enzyme responsible for most of the replicative synthesis in bacteria. This DNA polymerase also exhibits 3' to 5' exonuclease activity.</text>
</comment>
<keyword evidence="8 11" id="KW-0067">ATP-binding</keyword>
<dbReference type="GO" id="GO:0003887">
    <property type="term" value="F:DNA-directed DNA polymerase activity"/>
    <property type="evidence" value="ECO:0007669"/>
    <property type="project" value="UniProtKB-KW"/>
</dbReference>
<keyword evidence="7" id="KW-0862">Zinc</keyword>
<keyword evidence="3 11" id="KW-0548">Nucleotidyltransferase</keyword>
<comment type="subunit">
    <text evidence="11">DNA polymerase III contains a core (composed of alpha, epsilon and theta chains) that associates with a tau subunit. This core dimerizes to form the POLIII' complex. PolIII' associates with the gamma complex (composed of gamma, delta, delta', psi and chi chains) and with the beta chain to form the complete DNA polymerase III complex.</text>
</comment>
<dbReference type="Gene3D" id="1.10.8.60">
    <property type="match status" value="1"/>
</dbReference>
<dbReference type="Pfam" id="PF12169">
    <property type="entry name" value="DNA_pol3_gamma3"/>
    <property type="match status" value="1"/>
</dbReference>
<dbReference type="NCBIfam" id="TIGR02397">
    <property type="entry name" value="dnaX_nterm"/>
    <property type="match status" value="1"/>
</dbReference>
<evidence type="ECO:0000256" key="5">
    <source>
        <dbReference type="ARBA" id="ARBA00022723"/>
    </source>
</evidence>
<dbReference type="InterPro" id="IPR022754">
    <property type="entry name" value="DNA_pol_III_gamma-3"/>
</dbReference>
<dbReference type="InterPro" id="IPR050238">
    <property type="entry name" value="DNA_Rep/Repair_Clamp_Loader"/>
</dbReference>
<dbReference type="CDD" id="cd00009">
    <property type="entry name" value="AAA"/>
    <property type="match status" value="1"/>
</dbReference>
<evidence type="ECO:0000256" key="9">
    <source>
        <dbReference type="ARBA" id="ARBA00022932"/>
    </source>
</evidence>
<feature type="compositionally biased region" description="Polar residues" evidence="12">
    <location>
        <begin position="461"/>
        <end position="477"/>
    </location>
</feature>
<dbReference type="NCBIfam" id="NF004046">
    <property type="entry name" value="PRK05563.1"/>
    <property type="match status" value="1"/>
</dbReference>
<evidence type="ECO:0000256" key="7">
    <source>
        <dbReference type="ARBA" id="ARBA00022833"/>
    </source>
</evidence>
<evidence type="ECO:0000256" key="8">
    <source>
        <dbReference type="ARBA" id="ARBA00022840"/>
    </source>
</evidence>
<dbReference type="FunFam" id="3.40.50.300:FF:000014">
    <property type="entry name" value="DNA polymerase III subunit gamma/tau"/>
    <property type="match status" value="1"/>
</dbReference>
<keyword evidence="15" id="KW-1185">Reference proteome</keyword>
<dbReference type="NCBIfam" id="NF005942">
    <property type="entry name" value="PRK07994.1"/>
    <property type="match status" value="1"/>
</dbReference>
<dbReference type="InterPro" id="IPR012763">
    <property type="entry name" value="DNA_pol_III_sug/sutau_N"/>
</dbReference>
<dbReference type="GO" id="GO:0005524">
    <property type="term" value="F:ATP binding"/>
    <property type="evidence" value="ECO:0007669"/>
    <property type="project" value="UniProtKB-KW"/>
</dbReference>
<feature type="region of interest" description="Disordered" evidence="12">
    <location>
        <begin position="445"/>
        <end position="511"/>
    </location>
</feature>
<dbReference type="GO" id="GO:0046872">
    <property type="term" value="F:metal ion binding"/>
    <property type="evidence" value="ECO:0007669"/>
    <property type="project" value="UniProtKB-KW"/>
</dbReference>
<dbReference type="PANTHER" id="PTHR11669">
    <property type="entry name" value="REPLICATION FACTOR C / DNA POLYMERASE III GAMMA-TAU SUBUNIT"/>
    <property type="match status" value="1"/>
</dbReference>
<evidence type="ECO:0000256" key="3">
    <source>
        <dbReference type="ARBA" id="ARBA00022695"/>
    </source>
</evidence>
<evidence type="ECO:0000313" key="14">
    <source>
        <dbReference type="EMBL" id="RBP49298.1"/>
    </source>
</evidence>
<dbReference type="InterPro" id="IPR038249">
    <property type="entry name" value="PolIII_tau_V_sf"/>
</dbReference>
<dbReference type="CDD" id="cd18137">
    <property type="entry name" value="HLD_clamp_pol_III_gamma_tau"/>
    <property type="match status" value="1"/>
</dbReference>
<evidence type="ECO:0000256" key="1">
    <source>
        <dbReference type="ARBA" id="ARBA00006360"/>
    </source>
</evidence>
<comment type="caution">
    <text evidence="14">The sequence shown here is derived from an EMBL/GenBank/DDBJ whole genome shotgun (WGS) entry which is preliminary data.</text>
</comment>
<gene>
    <name evidence="11" type="primary">dnaX</name>
    <name evidence="14" type="ORF">DFR28_104227</name>
</gene>
<dbReference type="InterPro" id="IPR003593">
    <property type="entry name" value="AAA+_ATPase"/>
</dbReference>
<dbReference type="FunCoup" id="A0A395JKJ2">
    <property type="interactions" value="152"/>
</dbReference>
<dbReference type="Pfam" id="PF13177">
    <property type="entry name" value="DNA_pol3_delta2"/>
    <property type="match status" value="1"/>
</dbReference>
<dbReference type="EMBL" id="QNRT01000004">
    <property type="protein sequence ID" value="RBP49298.1"/>
    <property type="molecule type" value="Genomic_DNA"/>
</dbReference>
<evidence type="ECO:0000256" key="12">
    <source>
        <dbReference type="SAM" id="MobiDB-lite"/>
    </source>
</evidence>
<comment type="catalytic activity">
    <reaction evidence="10 11">
        <text>DNA(n) + a 2'-deoxyribonucleoside 5'-triphosphate = DNA(n+1) + diphosphate</text>
        <dbReference type="Rhea" id="RHEA:22508"/>
        <dbReference type="Rhea" id="RHEA-COMP:17339"/>
        <dbReference type="Rhea" id="RHEA-COMP:17340"/>
        <dbReference type="ChEBI" id="CHEBI:33019"/>
        <dbReference type="ChEBI" id="CHEBI:61560"/>
        <dbReference type="ChEBI" id="CHEBI:173112"/>
        <dbReference type="EC" id="2.7.7.7"/>
    </reaction>
</comment>
<feature type="compositionally biased region" description="Polar residues" evidence="12">
    <location>
        <begin position="386"/>
        <end position="415"/>
    </location>
</feature>
<dbReference type="OrthoDB" id="9810148at2"/>
<dbReference type="Proteomes" id="UP000253083">
    <property type="component" value="Unassembled WGS sequence"/>
</dbReference>
<dbReference type="Gene3D" id="3.30.300.150">
    <property type="entry name" value="DNA polymerase III, tau subunit, domain V"/>
    <property type="match status" value="1"/>
</dbReference>
<keyword evidence="9 11" id="KW-0239">DNA-directed DNA polymerase</keyword>
<sequence length="677" mass="72594">MAYLALARKWRPKSFSEVVGQSHVVQALSNALDSGRVHHAFLFTGTRGVGKTTLARIFAKSLNCENGTSAEPCQACNTCISIDEGRYVDLIEVDAASRTKVDDTRELLENVQYAPTVGKYKVYLIDEVHMLSGHSFNALLKTLEEPPEHVKFLFATTDPQKLPVTVLSRCLQFNLRAMRPEQVENQLVKILGNEGMSFDQTALHAIAKAADGSMRDGLSLLDQAIAQGDGEVRLAEVESMLGTIKAEHTESILRALATQDVDTALNTVRDMADHAVDFSVALDDVLMQLYYVSLAQLAPSALSATDANQGIVTEIAALMSPELVQLYYQIGLIGKRDVALAPSLRVGFEMALLRMLAFDPVDEGSPQAISPAAPSANTSSPAPGSQTGSQAGSQKSGATSHASPPQTSTIQSQDSPRAVESEVPGPNMSRPVPITSIPEQAYAADVSSSAAAPETVRDTVRQTPLSDSLRASSVQTQRARDSAPKNNASSAEPSPAQPTVVAMPRATSAAPIASEQAPAAMAMPEAMPAANTEPESVDQPGNKPSQVAVALAGQNEWGELVEQTNLIGLPKELAMNCACERLTDERIQLSLAPRLSHLFKPERLEKIIAAVRSVVKAEVDIKLELEESDKETPAECLTRLGHEQFEQTKESIKSDPGVRALMSEFGATINEQSIKTR</sequence>
<evidence type="ECO:0000313" key="15">
    <source>
        <dbReference type="Proteomes" id="UP000253083"/>
    </source>
</evidence>
<dbReference type="SUPFAM" id="SSF52540">
    <property type="entry name" value="P-loop containing nucleoside triphosphate hydrolases"/>
    <property type="match status" value="1"/>
</dbReference>
<dbReference type="AlphaFoldDB" id="A0A395JKJ2"/>
<comment type="similarity">
    <text evidence="1 11">Belongs to the DnaX/STICHEL family.</text>
</comment>
<name>A0A395JKJ2_9GAMM</name>
<keyword evidence="2 11" id="KW-0808">Transferase</keyword>
<dbReference type="InterPro" id="IPR008921">
    <property type="entry name" value="DNA_pol3_clamp-load_cplx_C"/>
</dbReference>
<feature type="region of interest" description="Disordered" evidence="12">
    <location>
        <begin position="364"/>
        <end position="433"/>
    </location>
</feature>
<dbReference type="InParanoid" id="A0A395JKJ2"/>
<dbReference type="FunFam" id="1.20.272.10:FF:000003">
    <property type="entry name" value="DNA polymerase III subunit gamma/tau"/>
    <property type="match status" value="1"/>
</dbReference>
<evidence type="ECO:0000256" key="10">
    <source>
        <dbReference type="ARBA" id="ARBA00049244"/>
    </source>
</evidence>
<dbReference type="PRINTS" id="PR00300">
    <property type="entry name" value="CLPPROTEASEA"/>
</dbReference>
<reference evidence="14 15" key="1">
    <citation type="submission" date="2018-06" db="EMBL/GenBank/DDBJ databases">
        <title>Genomic Encyclopedia of Type Strains, Phase IV (KMG-IV): sequencing the most valuable type-strain genomes for metagenomic binning, comparative biology and taxonomic classification.</title>
        <authorList>
            <person name="Goeker M."/>
        </authorList>
    </citation>
    <scope>NUCLEOTIDE SEQUENCE [LARGE SCALE GENOMIC DNA]</scope>
    <source>
        <strain evidence="14 15">DSM 24032</strain>
    </source>
</reference>
<protein>
    <recommendedName>
        <fullName evidence="11">DNA polymerase III subunit gamma/tau</fullName>
        <ecNumber evidence="11">2.7.7.7</ecNumber>
    </recommendedName>
</protein>
<dbReference type="GO" id="GO:0009360">
    <property type="term" value="C:DNA polymerase III complex"/>
    <property type="evidence" value="ECO:0007669"/>
    <property type="project" value="InterPro"/>
</dbReference>
<evidence type="ECO:0000259" key="13">
    <source>
        <dbReference type="SMART" id="SM00382"/>
    </source>
</evidence>
<dbReference type="InterPro" id="IPR045085">
    <property type="entry name" value="HLD_clamp_pol_III_gamma_tau"/>
</dbReference>
<dbReference type="Pfam" id="PF12170">
    <property type="entry name" value="DNA_pol3_tau_5"/>
    <property type="match status" value="1"/>
</dbReference>
<keyword evidence="4 11" id="KW-0235">DNA replication</keyword>
<dbReference type="InterPro" id="IPR021029">
    <property type="entry name" value="DNA_pol_III_tau_dom-5"/>
</dbReference>
<evidence type="ECO:0000256" key="2">
    <source>
        <dbReference type="ARBA" id="ARBA00022679"/>
    </source>
</evidence>
<dbReference type="Pfam" id="PF22608">
    <property type="entry name" value="DNAX_ATPase_lid"/>
    <property type="match status" value="1"/>
</dbReference>
<organism evidence="14 15">
    <name type="scientific">Arenicella xantha</name>
    <dbReference type="NCBI Taxonomy" id="644221"/>
    <lineage>
        <taxon>Bacteria</taxon>
        <taxon>Pseudomonadati</taxon>
        <taxon>Pseudomonadota</taxon>
        <taxon>Gammaproteobacteria</taxon>
        <taxon>Arenicellales</taxon>
        <taxon>Arenicellaceae</taxon>
        <taxon>Arenicella</taxon>
    </lineage>
</organism>
<dbReference type="PANTHER" id="PTHR11669:SF0">
    <property type="entry name" value="PROTEIN STICHEL-LIKE 2"/>
    <property type="match status" value="1"/>
</dbReference>
<dbReference type="RefSeq" id="WP_113955159.1">
    <property type="nucleotide sequence ID" value="NZ_QNRT01000004.1"/>
</dbReference>
<accession>A0A395JKJ2</accession>
<dbReference type="FunFam" id="1.10.8.60:FF:000013">
    <property type="entry name" value="DNA polymerase III subunit gamma/tau"/>
    <property type="match status" value="1"/>
</dbReference>
<dbReference type="GO" id="GO:0006261">
    <property type="term" value="P:DNA-templated DNA replication"/>
    <property type="evidence" value="ECO:0007669"/>
    <property type="project" value="TreeGrafter"/>
</dbReference>
<dbReference type="InterPro" id="IPR001270">
    <property type="entry name" value="ClpA/B"/>
</dbReference>
<dbReference type="GO" id="GO:0003677">
    <property type="term" value="F:DNA binding"/>
    <property type="evidence" value="ECO:0007669"/>
    <property type="project" value="InterPro"/>
</dbReference>
<keyword evidence="6 11" id="KW-0547">Nucleotide-binding</keyword>